<feature type="transmembrane region" description="Helical" evidence="2">
    <location>
        <begin position="59"/>
        <end position="81"/>
    </location>
</feature>
<keyword evidence="2" id="KW-0472">Membrane</keyword>
<feature type="transmembrane region" description="Helical" evidence="2">
    <location>
        <begin position="115"/>
        <end position="139"/>
    </location>
</feature>
<feature type="transmembrane region" description="Helical" evidence="2">
    <location>
        <begin position="87"/>
        <end position="108"/>
    </location>
</feature>
<keyword evidence="4" id="KW-1185">Reference proteome</keyword>
<organism evidence="3 4">
    <name type="scientific">Synaphobranchus kaupii</name>
    <name type="common">Kaup's arrowtooth eel</name>
    <dbReference type="NCBI Taxonomy" id="118154"/>
    <lineage>
        <taxon>Eukaryota</taxon>
        <taxon>Metazoa</taxon>
        <taxon>Chordata</taxon>
        <taxon>Craniata</taxon>
        <taxon>Vertebrata</taxon>
        <taxon>Euteleostomi</taxon>
        <taxon>Actinopterygii</taxon>
        <taxon>Neopterygii</taxon>
        <taxon>Teleostei</taxon>
        <taxon>Anguilliformes</taxon>
        <taxon>Synaphobranchidae</taxon>
        <taxon>Synaphobranchus</taxon>
    </lineage>
</organism>
<comment type="caution">
    <text evidence="3">The sequence shown here is derived from an EMBL/GenBank/DDBJ whole genome shotgun (WGS) entry which is preliminary data.</text>
</comment>
<dbReference type="GO" id="GO:0016020">
    <property type="term" value="C:membrane"/>
    <property type="evidence" value="ECO:0007669"/>
    <property type="project" value="UniProtKB-SubCell"/>
</dbReference>
<accession>A0A9Q1ENP7</accession>
<comment type="subcellular location">
    <subcellularLocation>
        <location evidence="1">Membrane</location>
        <topology evidence="1">Multi-pass membrane protein</topology>
    </subcellularLocation>
</comment>
<name>A0A9Q1ENP7_SYNKA</name>
<keyword evidence="2" id="KW-0812">Transmembrane</keyword>
<sequence length="202" mass="22474">MINHLTDGNPTLVSRYTNAFAVAQMCGVFCAPWNGLIMDRNKGKQRVPGETEKEADLRSSVLSLFITSLLCLLFTMCASIPVLPLQYLTFTLQVIGFAFLFSGNSAFISIAFPSCFYGVFCGVFNCLSAFLGLIHYPLMIVVTDVLQGNPVYVFIGMTLLSLLTFIHPLYIYLHCRRLSAHRPTPPKYCLHAITKPEVTANF</sequence>
<evidence type="ECO:0000256" key="2">
    <source>
        <dbReference type="SAM" id="Phobius"/>
    </source>
</evidence>
<dbReference type="InterPro" id="IPR027197">
    <property type="entry name" value="SLC43A3"/>
</dbReference>
<dbReference type="Proteomes" id="UP001152622">
    <property type="component" value="Chromosome 14"/>
</dbReference>
<dbReference type="PANTHER" id="PTHR20765">
    <property type="entry name" value="SOLUTE CARRIER FAMILY 43 MEMBER 3-RELATED"/>
    <property type="match status" value="1"/>
</dbReference>
<protein>
    <recommendedName>
        <fullName evidence="5">Solute carrier family 43 member 3</fullName>
    </recommendedName>
</protein>
<feature type="transmembrane region" description="Helical" evidence="2">
    <location>
        <begin position="151"/>
        <end position="173"/>
    </location>
</feature>
<proteinExistence type="predicted"/>
<reference evidence="3" key="1">
    <citation type="journal article" date="2023" name="Science">
        <title>Genome structures resolve the early diversification of teleost fishes.</title>
        <authorList>
            <person name="Parey E."/>
            <person name="Louis A."/>
            <person name="Montfort J."/>
            <person name="Bouchez O."/>
            <person name="Roques C."/>
            <person name="Iampietro C."/>
            <person name="Lluch J."/>
            <person name="Castinel A."/>
            <person name="Donnadieu C."/>
            <person name="Desvignes T."/>
            <person name="Floi Bucao C."/>
            <person name="Jouanno E."/>
            <person name="Wen M."/>
            <person name="Mejri S."/>
            <person name="Dirks R."/>
            <person name="Jansen H."/>
            <person name="Henkel C."/>
            <person name="Chen W.J."/>
            <person name="Zahm M."/>
            <person name="Cabau C."/>
            <person name="Klopp C."/>
            <person name="Thompson A.W."/>
            <person name="Robinson-Rechavi M."/>
            <person name="Braasch I."/>
            <person name="Lecointre G."/>
            <person name="Bobe J."/>
            <person name="Postlethwait J.H."/>
            <person name="Berthelot C."/>
            <person name="Roest Crollius H."/>
            <person name="Guiguen Y."/>
        </authorList>
    </citation>
    <scope>NUCLEOTIDE SEQUENCE</scope>
    <source>
        <strain evidence="3">WJC10195</strain>
    </source>
</reference>
<evidence type="ECO:0000256" key="1">
    <source>
        <dbReference type="ARBA" id="ARBA00004141"/>
    </source>
</evidence>
<dbReference type="PANTHER" id="PTHR20765:SF1">
    <property type="entry name" value="EQUILIBRATIVE NUCLEOBASE TRANSPORTER 1"/>
    <property type="match status" value="1"/>
</dbReference>
<feature type="transmembrane region" description="Helical" evidence="2">
    <location>
        <begin position="20"/>
        <end position="38"/>
    </location>
</feature>
<dbReference type="InterPro" id="IPR036259">
    <property type="entry name" value="MFS_trans_sf"/>
</dbReference>
<dbReference type="SUPFAM" id="SSF103473">
    <property type="entry name" value="MFS general substrate transporter"/>
    <property type="match status" value="1"/>
</dbReference>
<dbReference type="AlphaFoldDB" id="A0A9Q1ENP7"/>
<evidence type="ECO:0000313" key="4">
    <source>
        <dbReference type="Proteomes" id="UP001152622"/>
    </source>
</evidence>
<gene>
    <name evidence="3" type="ORF">SKAU_G00320130</name>
</gene>
<dbReference type="EMBL" id="JAINUF010000014">
    <property type="protein sequence ID" value="KAJ8342085.1"/>
    <property type="molecule type" value="Genomic_DNA"/>
</dbReference>
<dbReference type="Gene3D" id="1.20.1250.20">
    <property type="entry name" value="MFS general substrate transporter like domains"/>
    <property type="match status" value="1"/>
</dbReference>
<dbReference type="OrthoDB" id="330047at2759"/>
<evidence type="ECO:0000313" key="3">
    <source>
        <dbReference type="EMBL" id="KAJ8342085.1"/>
    </source>
</evidence>
<evidence type="ECO:0008006" key="5">
    <source>
        <dbReference type="Google" id="ProtNLM"/>
    </source>
</evidence>
<keyword evidence="2" id="KW-1133">Transmembrane helix</keyword>